<organism evidence="3">
    <name type="scientific">Lepeophtheirus salmonis</name>
    <name type="common">Salmon louse</name>
    <name type="synonym">Caligus salmonis</name>
    <dbReference type="NCBI Taxonomy" id="72036"/>
    <lineage>
        <taxon>Eukaryota</taxon>
        <taxon>Metazoa</taxon>
        <taxon>Ecdysozoa</taxon>
        <taxon>Arthropoda</taxon>
        <taxon>Crustacea</taxon>
        <taxon>Multicrustacea</taxon>
        <taxon>Hexanauplia</taxon>
        <taxon>Copepoda</taxon>
        <taxon>Siphonostomatoida</taxon>
        <taxon>Caligidae</taxon>
        <taxon>Lepeophtheirus</taxon>
    </lineage>
</organism>
<dbReference type="GO" id="GO:0003824">
    <property type="term" value="F:catalytic activity"/>
    <property type="evidence" value="ECO:0007669"/>
    <property type="project" value="UniProtKB-KW"/>
</dbReference>
<dbReference type="AlphaFoldDB" id="A0A0K2TDR8"/>
<reference evidence="3" key="1">
    <citation type="submission" date="2014-05" db="EMBL/GenBank/DDBJ databases">
        <authorList>
            <person name="Chronopoulou M."/>
        </authorList>
    </citation>
    <scope>NUCLEOTIDE SEQUENCE</scope>
    <source>
        <tissue evidence="3">Whole organism</tissue>
    </source>
</reference>
<dbReference type="InterPro" id="IPR043128">
    <property type="entry name" value="Rev_trsase/Diguanyl_cyclase"/>
</dbReference>
<dbReference type="EMBL" id="HACA01006624">
    <property type="protein sequence ID" value="CDW23985.1"/>
    <property type="molecule type" value="Transcribed_RNA"/>
</dbReference>
<dbReference type="InterPro" id="IPR043502">
    <property type="entry name" value="DNA/RNA_pol_sf"/>
</dbReference>
<keyword evidence="1" id="KW-0511">Multifunctional enzyme</keyword>
<evidence type="ECO:0000256" key="1">
    <source>
        <dbReference type="ARBA" id="ARBA00023268"/>
    </source>
</evidence>
<dbReference type="PANTHER" id="PTHR37984">
    <property type="entry name" value="PROTEIN CBG26694"/>
    <property type="match status" value="1"/>
</dbReference>
<evidence type="ECO:0000259" key="2">
    <source>
        <dbReference type="Pfam" id="PF17919"/>
    </source>
</evidence>
<name>A0A0K2TDR8_LEPSM</name>
<dbReference type="GO" id="GO:0071897">
    <property type="term" value="P:DNA biosynthetic process"/>
    <property type="evidence" value="ECO:0007669"/>
    <property type="project" value="UniProtKB-ARBA"/>
</dbReference>
<dbReference type="Gene3D" id="3.30.70.270">
    <property type="match status" value="1"/>
</dbReference>
<proteinExistence type="predicted"/>
<accession>A0A0K2TDR8</accession>
<protein>
    <submittedName>
        <fullName evidence="3">Putative LOC100377282 [Saccoglossus kowalevskii]</fullName>
    </submittedName>
</protein>
<dbReference type="Pfam" id="PF17919">
    <property type="entry name" value="RT_RNaseH_2"/>
    <property type="match status" value="1"/>
</dbReference>
<dbReference type="InterPro" id="IPR050951">
    <property type="entry name" value="Retrovirus_Pol_polyprotein"/>
</dbReference>
<feature type="domain" description="Reverse transcriptase/retrotransposon-derived protein RNase H-like" evidence="2">
    <location>
        <begin position="42"/>
        <end position="125"/>
    </location>
</feature>
<dbReference type="OrthoDB" id="6342757at2759"/>
<dbReference type="SUPFAM" id="SSF56672">
    <property type="entry name" value="DNA/RNA polymerases"/>
    <property type="match status" value="1"/>
</dbReference>
<feature type="non-terminal residue" evidence="3">
    <location>
        <position position="1"/>
    </location>
</feature>
<dbReference type="PANTHER" id="PTHR37984:SF5">
    <property type="entry name" value="PROTEIN NYNRIN-LIKE"/>
    <property type="match status" value="1"/>
</dbReference>
<dbReference type="InterPro" id="IPR041577">
    <property type="entry name" value="RT_RNaseH_2"/>
</dbReference>
<sequence length="125" mass="14237">KNISSLRSFMGLINQLGHFVPDLAHMTTNLRSLHKKDWKFLWLEDPTDSFEQVERALLSSRLIASYFNPELYTQLLIDASRLNGIGFALVQRDNENCLTLIQCGSRSLTSTESRYSTVELESLAV</sequence>
<evidence type="ECO:0000313" key="3">
    <source>
        <dbReference type="EMBL" id="CDW23985.1"/>
    </source>
</evidence>